<sequence>MIKSMVMVLTSAVLAVSLPASAHTDEYFETHAAPHAGQMRMAGPYHLELVTKDKELTVYVTDHADAQINTEGGVGKAALQVGKAKPKTSIKLEPAGNNIMKGTGDFVLTPETVVVVFVKLPEQEAQSARFTPLKKAAAKDSQKKSDKKSEEGHGDHAGHGNHSGHGSHGQSGNQGGDHNHHMHH</sequence>
<dbReference type="RefSeq" id="WP_074747992.1">
    <property type="nucleotide sequence ID" value="NZ_FOCT01000011.1"/>
</dbReference>
<dbReference type="EMBL" id="FOCT01000011">
    <property type="protein sequence ID" value="SEO10848.1"/>
    <property type="molecule type" value="Genomic_DNA"/>
</dbReference>
<evidence type="ECO:0000256" key="1">
    <source>
        <dbReference type="SAM" id="MobiDB-lite"/>
    </source>
</evidence>
<keyword evidence="2" id="KW-0732">Signal</keyword>
<evidence type="ECO:0000313" key="4">
    <source>
        <dbReference type="Proteomes" id="UP000183898"/>
    </source>
</evidence>
<evidence type="ECO:0008006" key="5">
    <source>
        <dbReference type="Google" id="ProtNLM"/>
    </source>
</evidence>
<evidence type="ECO:0000256" key="2">
    <source>
        <dbReference type="SAM" id="SignalP"/>
    </source>
</evidence>
<organism evidence="3 4">
    <name type="scientific">Nitrosospira multiformis</name>
    <dbReference type="NCBI Taxonomy" id="1231"/>
    <lineage>
        <taxon>Bacteria</taxon>
        <taxon>Pseudomonadati</taxon>
        <taxon>Pseudomonadota</taxon>
        <taxon>Betaproteobacteria</taxon>
        <taxon>Nitrosomonadales</taxon>
        <taxon>Nitrosomonadaceae</taxon>
        <taxon>Nitrosospira</taxon>
    </lineage>
</organism>
<gene>
    <name evidence="3" type="ORF">SAMN05216404_111111</name>
</gene>
<protein>
    <recommendedName>
        <fullName evidence="5">Copper chaperone PCu(A)C</fullName>
    </recommendedName>
</protein>
<proteinExistence type="predicted"/>
<feature type="chain" id="PRO_5010347349" description="Copper chaperone PCu(A)C" evidence="2">
    <location>
        <begin position="23"/>
        <end position="184"/>
    </location>
</feature>
<reference evidence="3 4" key="1">
    <citation type="submission" date="2016-10" db="EMBL/GenBank/DDBJ databases">
        <authorList>
            <person name="de Groot N.N."/>
        </authorList>
    </citation>
    <scope>NUCLEOTIDE SEQUENCE [LARGE SCALE GENOMIC DNA]</scope>
    <source>
        <strain evidence="3 4">Nl18</strain>
    </source>
</reference>
<feature type="signal peptide" evidence="2">
    <location>
        <begin position="1"/>
        <end position="22"/>
    </location>
</feature>
<name>A0A1H8M137_9PROT</name>
<feature type="region of interest" description="Disordered" evidence="1">
    <location>
        <begin position="131"/>
        <end position="184"/>
    </location>
</feature>
<feature type="compositionally biased region" description="Gly residues" evidence="1">
    <location>
        <begin position="161"/>
        <end position="175"/>
    </location>
</feature>
<feature type="compositionally biased region" description="Basic and acidic residues" evidence="1">
    <location>
        <begin position="137"/>
        <end position="158"/>
    </location>
</feature>
<accession>A0A1H8M137</accession>
<evidence type="ECO:0000313" key="3">
    <source>
        <dbReference type="EMBL" id="SEO10848.1"/>
    </source>
</evidence>
<dbReference type="Proteomes" id="UP000183898">
    <property type="component" value="Unassembled WGS sequence"/>
</dbReference>
<dbReference type="AlphaFoldDB" id="A0A1H8M137"/>